<comment type="subcellular location">
    <subcellularLocation>
        <location evidence="1">Membrane</location>
        <topology evidence="1">Multi-pass membrane protein</topology>
    </subcellularLocation>
</comment>
<dbReference type="PANTHER" id="PTHR22911:SF6">
    <property type="entry name" value="SOLUTE CARRIER FAMILY 35 MEMBER G1"/>
    <property type="match status" value="1"/>
</dbReference>
<feature type="transmembrane region" description="Helical" evidence="6">
    <location>
        <begin position="258"/>
        <end position="276"/>
    </location>
</feature>
<dbReference type="Proteomes" id="UP000240418">
    <property type="component" value="Unassembled WGS sequence"/>
</dbReference>
<dbReference type="PANTHER" id="PTHR22911">
    <property type="entry name" value="ACYL-MALONYL CONDENSING ENZYME-RELATED"/>
    <property type="match status" value="1"/>
</dbReference>
<dbReference type="AlphaFoldDB" id="A0A2P8FA97"/>
<dbReference type="Gene3D" id="1.10.3730.20">
    <property type="match status" value="1"/>
</dbReference>
<organism evidence="8 9">
    <name type="scientific">Shimia abyssi</name>
    <dbReference type="NCBI Taxonomy" id="1662395"/>
    <lineage>
        <taxon>Bacteria</taxon>
        <taxon>Pseudomonadati</taxon>
        <taxon>Pseudomonadota</taxon>
        <taxon>Alphaproteobacteria</taxon>
        <taxon>Rhodobacterales</taxon>
        <taxon>Roseobacteraceae</taxon>
    </lineage>
</organism>
<dbReference type="InterPro" id="IPR037185">
    <property type="entry name" value="EmrE-like"/>
</dbReference>
<comment type="similarity">
    <text evidence="2">Belongs to the drug/metabolite transporter (DMT) superfamily. 10 TMS drug/metabolite exporter (DME) (TC 2.A.7.3) family.</text>
</comment>
<dbReference type="Pfam" id="PF00892">
    <property type="entry name" value="EamA"/>
    <property type="match status" value="2"/>
</dbReference>
<proteinExistence type="inferred from homology"/>
<evidence type="ECO:0000259" key="7">
    <source>
        <dbReference type="Pfam" id="PF00892"/>
    </source>
</evidence>
<accession>A0A2P8FA97</accession>
<name>A0A2P8FA97_9RHOB</name>
<feature type="transmembrane region" description="Helical" evidence="6">
    <location>
        <begin position="92"/>
        <end position="110"/>
    </location>
</feature>
<feature type="transmembrane region" description="Helical" evidence="6">
    <location>
        <begin position="122"/>
        <end position="139"/>
    </location>
</feature>
<evidence type="ECO:0000256" key="6">
    <source>
        <dbReference type="SAM" id="Phobius"/>
    </source>
</evidence>
<keyword evidence="5 6" id="KW-0472">Membrane</keyword>
<gene>
    <name evidence="8" type="ORF">CLV88_10921</name>
</gene>
<dbReference type="OrthoDB" id="7818056at2"/>
<sequence length="311" mass="33334">MSLKAILLGLAGFALFSTHDIVVRYLGGIYSPIQILFFTSLLSFPLVTLMLVRDPTYGNLRPVHPWWVALRSFAMAMGGMCGFYAVSTLPLAQAYSIFFTVPLLITILAIPILGEKVGIHRAGAVLVGLVGVVIVVRPGSAELGLGHLAAFGLVLFASLQSIIARKIGREERRVVMMLFPLAATFAVMGGGLWLVYEPMPLIDLAAMGIIALLGFAAALCLVGAYTVGDAAIVAPMQYSQIIWAIFFGYFLYGESVDQQTLIGAGIIITSGLYVVVREAFAGTSDNTPVLRTRSRGFAPGAFRVSQALRKK</sequence>
<evidence type="ECO:0000256" key="4">
    <source>
        <dbReference type="ARBA" id="ARBA00022989"/>
    </source>
</evidence>
<feature type="transmembrane region" description="Helical" evidence="6">
    <location>
        <begin position="202"/>
        <end position="225"/>
    </location>
</feature>
<dbReference type="InterPro" id="IPR000620">
    <property type="entry name" value="EamA_dom"/>
</dbReference>
<evidence type="ECO:0000313" key="8">
    <source>
        <dbReference type="EMBL" id="PSL18636.1"/>
    </source>
</evidence>
<feature type="transmembrane region" description="Helical" evidence="6">
    <location>
        <begin position="145"/>
        <end position="163"/>
    </location>
</feature>
<feature type="domain" description="EamA" evidence="7">
    <location>
        <begin position="4"/>
        <end position="136"/>
    </location>
</feature>
<protein>
    <submittedName>
        <fullName evidence="8">Putative membrane protein</fullName>
    </submittedName>
</protein>
<evidence type="ECO:0000256" key="3">
    <source>
        <dbReference type="ARBA" id="ARBA00022692"/>
    </source>
</evidence>
<dbReference type="RefSeq" id="WP_106609015.1">
    <property type="nucleotide sequence ID" value="NZ_PYGJ01000009.1"/>
</dbReference>
<evidence type="ECO:0000256" key="2">
    <source>
        <dbReference type="ARBA" id="ARBA00009853"/>
    </source>
</evidence>
<keyword evidence="4 6" id="KW-1133">Transmembrane helix</keyword>
<feature type="transmembrane region" description="Helical" evidence="6">
    <location>
        <begin position="232"/>
        <end position="252"/>
    </location>
</feature>
<evidence type="ECO:0000313" key="9">
    <source>
        <dbReference type="Proteomes" id="UP000240418"/>
    </source>
</evidence>
<reference evidence="8 9" key="1">
    <citation type="submission" date="2018-03" db="EMBL/GenBank/DDBJ databases">
        <title>Genomic Encyclopedia of Archaeal and Bacterial Type Strains, Phase II (KMG-II): from individual species to whole genera.</title>
        <authorList>
            <person name="Goeker M."/>
        </authorList>
    </citation>
    <scope>NUCLEOTIDE SEQUENCE [LARGE SCALE GENOMIC DNA]</scope>
    <source>
        <strain evidence="8 9">DSM 100673</strain>
    </source>
</reference>
<feature type="transmembrane region" description="Helical" evidence="6">
    <location>
        <begin position="30"/>
        <end position="52"/>
    </location>
</feature>
<dbReference type="SUPFAM" id="SSF103481">
    <property type="entry name" value="Multidrug resistance efflux transporter EmrE"/>
    <property type="match status" value="2"/>
</dbReference>
<feature type="transmembrane region" description="Helical" evidence="6">
    <location>
        <begin position="64"/>
        <end position="86"/>
    </location>
</feature>
<keyword evidence="3 6" id="KW-0812">Transmembrane</keyword>
<comment type="caution">
    <text evidence="8">The sequence shown here is derived from an EMBL/GenBank/DDBJ whole genome shotgun (WGS) entry which is preliminary data.</text>
</comment>
<feature type="transmembrane region" description="Helical" evidence="6">
    <location>
        <begin position="175"/>
        <end position="196"/>
    </location>
</feature>
<feature type="domain" description="EamA" evidence="7">
    <location>
        <begin position="145"/>
        <end position="272"/>
    </location>
</feature>
<keyword evidence="9" id="KW-1185">Reference proteome</keyword>
<evidence type="ECO:0000256" key="1">
    <source>
        <dbReference type="ARBA" id="ARBA00004141"/>
    </source>
</evidence>
<dbReference type="EMBL" id="PYGJ01000009">
    <property type="protein sequence ID" value="PSL18636.1"/>
    <property type="molecule type" value="Genomic_DNA"/>
</dbReference>
<dbReference type="GO" id="GO:0016020">
    <property type="term" value="C:membrane"/>
    <property type="evidence" value="ECO:0007669"/>
    <property type="project" value="UniProtKB-SubCell"/>
</dbReference>
<evidence type="ECO:0000256" key="5">
    <source>
        <dbReference type="ARBA" id="ARBA00023136"/>
    </source>
</evidence>